<dbReference type="OrthoDB" id="419598at2759"/>
<dbReference type="EMBL" id="LAQI01000033">
    <property type="protein sequence ID" value="KKY26178.1"/>
    <property type="molecule type" value="Genomic_DNA"/>
</dbReference>
<dbReference type="PANTHER" id="PTHR47129:SF1">
    <property type="entry name" value="NMRA-LIKE DOMAIN-CONTAINING PROTEIN"/>
    <property type="match status" value="1"/>
</dbReference>
<accession>A0A0G2GS81</accession>
<dbReference type="Gene3D" id="3.40.50.720">
    <property type="entry name" value="NAD(P)-binding Rossmann-like Domain"/>
    <property type="match status" value="1"/>
</dbReference>
<keyword evidence="7" id="KW-1185">Reference proteome</keyword>
<dbReference type="Pfam" id="PF05368">
    <property type="entry name" value="NmrA"/>
    <property type="match status" value="1"/>
</dbReference>
<reference evidence="4 6" key="3">
    <citation type="submission" date="2017-01" db="EMBL/GenBank/DDBJ databases">
        <title>Draft genome sequence of Diplodia seriata F98.1, a fungal species involved in grapevine trunk diseases.</title>
        <authorList>
            <person name="Robert-Siegwald G."/>
            <person name="Vallet J."/>
            <person name="Abou-Mansour E."/>
            <person name="Xu J."/>
            <person name="Rey P."/>
            <person name="Bertsch C."/>
            <person name="Rego C."/>
            <person name="Larignon P."/>
            <person name="Fontaine F."/>
            <person name="Lebrun M.-H."/>
        </authorList>
    </citation>
    <scope>NUCLEOTIDE SEQUENCE [LARGE SCALE GENOMIC DNA]</scope>
    <source>
        <strain evidence="4 6">F98.1</strain>
    </source>
</reference>
<evidence type="ECO:0000259" key="1">
    <source>
        <dbReference type="Pfam" id="PF05368"/>
    </source>
</evidence>
<feature type="domain" description="NmrA-like" evidence="1">
    <location>
        <begin position="3"/>
        <end position="253"/>
    </location>
</feature>
<evidence type="ECO:0000313" key="5">
    <source>
        <dbReference type="Proteomes" id="UP000034182"/>
    </source>
</evidence>
<reference evidence="3 5" key="2">
    <citation type="submission" date="2015-05" db="EMBL/GenBank/DDBJ databases">
        <title>Distinctive expansion of gene families associated with plant cell wall degradation and secondary metabolism in the genomes of grapevine trunk pathogens.</title>
        <authorList>
            <person name="Lawrence D.P."/>
            <person name="Travadon R."/>
            <person name="Rolshausen P.E."/>
            <person name="Baumgartner K."/>
        </authorList>
    </citation>
    <scope>NUCLEOTIDE SEQUENCE [LARGE SCALE GENOMIC DNA]</scope>
    <source>
        <strain evidence="3">DS831</strain>
    </source>
</reference>
<dbReference type="InterPro" id="IPR008030">
    <property type="entry name" value="NmrA-like"/>
</dbReference>
<dbReference type="Gene3D" id="3.90.25.10">
    <property type="entry name" value="UDP-galactose 4-epimerase, domain 1"/>
    <property type="match status" value="1"/>
</dbReference>
<dbReference type="InterPro" id="IPR036291">
    <property type="entry name" value="NAD(P)-bd_dom_sf"/>
</dbReference>
<evidence type="ECO:0000313" key="6">
    <source>
        <dbReference type="Proteomes" id="UP000190776"/>
    </source>
</evidence>
<dbReference type="EMBL" id="MSZU01000076">
    <property type="protein sequence ID" value="OMP87302.1"/>
    <property type="molecule type" value="Genomic_DNA"/>
</dbReference>
<reference evidence="3 5" key="1">
    <citation type="submission" date="2015-03" db="EMBL/GenBank/DDBJ databases">
        <authorList>
            <person name="Morales-Cruz A."/>
            <person name="Amrine K.C."/>
            <person name="Cantu D."/>
        </authorList>
    </citation>
    <scope>NUCLEOTIDE SEQUENCE [LARGE SCALE GENOMIC DNA]</scope>
    <source>
        <strain evidence="3">DS831</strain>
    </source>
</reference>
<dbReference type="STRING" id="420778.A0A0G2GS81"/>
<evidence type="ECO:0000313" key="3">
    <source>
        <dbReference type="EMBL" id="KKY26178.1"/>
    </source>
</evidence>
<dbReference type="Proteomes" id="UP000190776">
    <property type="component" value="Unassembled WGS sequence"/>
</dbReference>
<sequence length="317" mass="34353">MENNSIAFFPASGGIGGGTYRHLANLIDAKRLILVARSPEKVPEKYKAAGAVVRHGDYDHLETLEHAFDGARYLNLVSYASVSHKHRFNVQKAAIDAAIKSGVTHVFYSSLGFAGGADPNNTVAHVMKAHLDTERYLASLSASNPDFTYTVVRQGLYTESFPMYLAFLDLANPPAEVKIPHDGTGPGISWVKRDELGEATARLIASYVRDPASFPHVDGTLLLSGPRDVSLGESVAIIGRILGKDIKVRQVSVDEWENQDSVRGASAYLEGGMAKPWATSWDALREGEGAAVTPHLRNLLGREPEAFEKTVADLAKQ</sequence>
<organism evidence="3 5">
    <name type="scientific">Diplodia seriata</name>
    <dbReference type="NCBI Taxonomy" id="420778"/>
    <lineage>
        <taxon>Eukaryota</taxon>
        <taxon>Fungi</taxon>
        <taxon>Dikarya</taxon>
        <taxon>Ascomycota</taxon>
        <taxon>Pezizomycotina</taxon>
        <taxon>Dothideomycetes</taxon>
        <taxon>Dothideomycetes incertae sedis</taxon>
        <taxon>Botryosphaeriales</taxon>
        <taxon>Botryosphaeriaceae</taxon>
        <taxon>Diplodia</taxon>
    </lineage>
</organism>
<evidence type="ECO:0000313" key="2">
    <source>
        <dbReference type="EMBL" id="KAL0257280.1"/>
    </source>
</evidence>
<comment type="caution">
    <text evidence="3">The sequence shown here is derived from an EMBL/GenBank/DDBJ whole genome shotgun (WGS) entry which is preliminary data.</text>
</comment>
<name>A0A0G2GS81_9PEZI</name>
<proteinExistence type="predicted"/>
<dbReference type="Proteomes" id="UP001430584">
    <property type="component" value="Unassembled WGS sequence"/>
</dbReference>
<dbReference type="SUPFAM" id="SSF51735">
    <property type="entry name" value="NAD(P)-binding Rossmann-fold domains"/>
    <property type="match status" value="1"/>
</dbReference>
<gene>
    <name evidence="4" type="ORF">BK809_0007388</name>
    <name evidence="2" type="ORF">SLS55_008090</name>
    <name evidence="3" type="ORF">UCDDS831_g01688</name>
</gene>
<dbReference type="EMBL" id="JAJVCZ030000008">
    <property type="protein sequence ID" value="KAL0257280.1"/>
    <property type="molecule type" value="Genomic_DNA"/>
</dbReference>
<dbReference type="PANTHER" id="PTHR47129">
    <property type="entry name" value="QUINONE OXIDOREDUCTASE 2"/>
    <property type="match status" value="1"/>
</dbReference>
<dbReference type="InterPro" id="IPR052718">
    <property type="entry name" value="NmrA-type_oxidoreductase"/>
</dbReference>
<dbReference type="AlphaFoldDB" id="A0A0G2GS81"/>
<evidence type="ECO:0000313" key="7">
    <source>
        <dbReference type="Proteomes" id="UP001430584"/>
    </source>
</evidence>
<evidence type="ECO:0000313" key="4">
    <source>
        <dbReference type="EMBL" id="OMP87302.1"/>
    </source>
</evidence>
<reference evidence="2 7" key="4">
    <citation type="submission" date="2024-02" db="EMBL/GenBank/DDBJ databases">
        <title>De novo assembly and annotation of 12 fungi associated with fruit tree decline syndrome in Ontario, Canada.</title>
        <authorList>
            <person name="Sulman M."/>
            <person name="Ellouze W."/>
            <person name="Ilyukhin E."/>
        </authorList>
    </citation>
    <scope>NUCLEOTIDE SEQUENCE [LARGE SCALE GENOMIC DNA]</scope>
    <source>
        <strain evidence="2 7">FDS-637</strain>
    </source>
</reference>
<protein>
    <submittedName>
        <fullName evidence="4">Quinone oxidoreductase 2</fullName>
    </submittedName>
</protein>
<dbReference type="Proteomes" id="UP000034182">
    <property type="component" value="Unassembled WGS sequence"/>
</dbReference>